<reference evidence="2" key="1">
    <citation type="submission" date="2016-06" db="EMBL/GenBank/DDBJ databases">
        <title>Parallel loss of symbiosis genes in relatives of nitrogen-fixing non-legume Parasponia.</title>
        <authorList>
            <person name="Van Velzen R."/>
            <person name="Holmer R."/>
            <person name="Bu F."/>
            <person name="Rutten L."/>
            <person name="Van Zeijl A."/>
            <person name="Liu W."/>
            <person name="Santuari L."/>
            <person name="Cao Q."/>
            <person name="Sharma T."/>
            <person name="Shen D."/>
            <person name="Roswanjaya Y."/>
            <person name="Wardhani T."/>
            <person name="Kalhor M.S."/>
            <person name="Jansen J."/>
            <person name="Van den Hoogen J."/>
            <person name="Gungor B."/>
            <person name="Hartog M."/>
            <person name="Hontelez J."/>
            <person name="Verver J."/>
            <person name="Yang W.-C."/>
            <person name="Schijlen E."/>
            <person name="Repin R."/>
            <person name="Schilthuizen M."/>
            <person name="Schranz E."/>
            <person name="Heidstra R."/>
            <person name="Miyata K."/>
            <person name="Fedorova E."/>
            <person name="Kohlen W."/>
            <person name="Bisseling T."/>
            <person name="Smit S."/>
            <person name="Geurts R."/>
        </authorList>
    </citation>
    <scope>NUCLEOTIDE SEQUENCE [LARGE SCALE GENOMIC DNA]</scope>
    <source>
        <strain evidence="2">cv. RG33-2</strain>
    </source>
</reference>
<gene>
    <name evidence="1" type="ORF">TorRG33x02_214330</name>
</gene>
<dbReference type="AlphaFoldDB" id="A0A2P5EBF6"/>
<accession>A0A2P5EBF6</accession>
<comment type="caution">
    <text evidence="1">The sequence shown here is derived from an EMBL/GenBank/DDBJ whole genome shotgun (WGS) entry which is preliminary data.</text>
</comment>
<name>A0A2P5EBF6_TREOI</name>
<evidence type="ECO:0000313" key="1">
    <source>
        <dbReference type="EMBL" id="PON82859.1"/>
    </source>
</evidence>
<organism evidence="1 2">
    <name type="scientific">Trema orientale</name>
    <name type="common">Charcoal tree</name>
    <name type="synonym">Celtis orientalis</name>
    <dbReference type="NCBI Taxonomy" id="63057"/>
    <lineage>
        <taxon>Eukaryota</taxon>
        <taxon>Viridiplantae</taxon>
        <taxon>Streptophyta</taxon>
        <taxon>Embryophyta</taxon>
        <taxon>Tracheophyta</taxon>
        <taxon>Spermatophyta</taxon>
        <taxon>Magnoliopsida</taxon>
        <taxon>eudicotyledons</taxon>
        <taxon>Gunneridae</taxon>
        <taxon>Pentapetalae</taxon>
        <taxon>rosids</taxon>
        <taxon>fabids</taxon>
        <taxon>Rosales</taxon>
        <taxon>Cannabaceae</taxon>
        <taxon>Trema</taxon>
    </lineage>
</organism>
<evidence type="ECO:0000313" key="2">
    <source>
        <dbReference type="Proteomes" id="UP000237000"/>
    </source>
</evidence>
<dbReference type="Proteomes" id="UP000237000">
    <property type="component" value="Unassembled WGS sequence"/>
</dbReference>
<protein>
    <submittedName>
        <fullName evidence="1">Uncharacterized protein</fullName>
    </submittedName>
</protein>
<sequence>MVVLLRPVCSCWRGLLRYLVDRRVSVHNNPKIYRLTHHKLLILCSSIVNSCTWSLSSRLVYEFLSLLHCLLRQRMGSAHNLLSQWWCMLIEFVCSFIYLQ</sequence>
<proteinExistence type="predicted"/>
<dbReference type="OrthoDB" id="10297900at2759"/>
<keyword evidence="2" id="KW-1185">Reference proteome</keyword>
<dbReference type="InParanoid" id="A0A2P5EBF6"/>
<dbReference type="EMBL" id="JXTC01000188">
    <property type="protein sequence ID" value="PON82859.1"/>
    <property type="molecule type" value="Genomic_DNA"/>
</dbReference>